<feature type="region of interest" description="Disordered" evidence="2">
    <location>
        <begin position="409"/>
        <end position="430"/>
    </location>
</feature>
<evidence type="ECO:0000256" key="2">
    <source>
        <dbReference type="SAM" id="MobiDB-lite"/>
    </source>
</evidence>
<keyword evidence="4" id="KW-1185">Reference proteome</keyword>
<reference evidence="3" key="1">
    <citation type="submission" date="2021-01" db="EMBL/GenBank/DDBJ databases">
        <title>Adiantum capillus-veneris genome.</title>
        <authorList>
            <person name="Fang Y."/>
            <person name="Liao Q."/>
        </authorList>
    </citation>
    <scope>NUCLEOTIDE SEQUENCE</scope>
    <source>
        <strain evidence="3">H3</strain>
        <tissue evidence="3">Leaf</tissue>
    </source>
</reference>
<feature type="region of interest" description="Disordered" evidence="2">
    <location>
        <begin position="454"/>
        <end position="485"/>
    </location>
</feature>
<keyword evidence="1" id="KW-0175">Coiled coil</keyword>
<dbReference type="AlphaFoldDB" id="A0A9D4ZKM8"/>
<feature type="coiled-coil region" evidence="1">
    <location>
        <begin position="32"/>
        <end position="165"/>
    </location>
</feature>
<dbReference type="Proteomes" id="UP000886520">
    <property type="component" value="Chromosome 8"/>
</dbReference>
<feature type="region of interest" description="Disordered" evidence="2">
    <location>
        <begin position="1"/>
        <end position="28"/>
    </location>
</feature>
<comment type="caution">
    <text evidence="3">The sequence shown here is derived from an EMBL/GenBank/DDBJ whole genome shotgun (WGS) entry which is preliminary data.</text>
</comment>
<dbReference type="OrthoDB" id="1915286at2759"/>
<feature type="compositionally biased region" description="Basic residues" evidence="2">
    <location>
        <begin position="468"/>
        <end position="485"/>
    </location>
</feature>
<gene>
    <name evidence="3" type="ORF">GOP47_0008380</name>
</gene>
<evidence type="ECO:0000313" key="4">
    <source>
        <dbReference type="Proteomes" id="UP000886520"/>
    </source>
</evidence>
<sequence length="485" mass="54438">MRDTATEEGPYFPLSSPSLNGEPGPLPNCTSADELLDYVAFLENELESLKLHSNASQAKHQEEKSRLLERLEVALDKMDQAEGELQAHKESDALTQSTVERLKDEFRRTDHLLQEERRKEKNLEDRIQKLELELEMKNDLINHRRKRDEKARRHLEKENEILKKKATLGWMLGCLSEVYFQSEPEGAAAPLLKMVRNIQRELERENVVLSYSNEPPQMQLEYVEKEIRRLIDCARLADSEAEPSTGKASDQTQLVKSMPSTQRSLLEDNDGAVDSGAKTMACDVEDNANAKPVGRVVISKPQETHSPNSRVHEECSSPSARYIINCFGGDAVRSMGETGNNRVASDNKDNAQLEMFEANPVADVEHTRLSGSTWAEVKVMNKRGAEAAEMLHCQSDIKRMLSRLESSMEHLLQQQQLPQQPQQSPQVQDRSLSDFDSMLLGSYGCKTKSKGAKAVMGAHCSTSSKHGSATKHKAPTSKLRSSTKQ</sequence>
<organism evidence="3 4">
    <name type="scientific">Adiantum capillus-veneris</name>
    <name type="common">Maidenhair fern</name>
    <dbReference type="NCBI Taxonomy" id="13818"/>
    <lineage>
        <taxon>Eukaryota</taxon>
        <taxon>Viridiplantae</taxon>
        <taxon>Streptophyta</taxon>
        <taxon>Embryophyta</taxon>
        <taxon>Tracheophyta</taxon>
        <taxon>Polypodiopsida</taxon>
        <taxon>Polypodiidae</taxon>
        <taxon>Polypodiales</taxon>
        <taxon>Pteridineae</taxon>
        <taxon>Pteridaceae</taxon>
        <taxon>Vittarioideae</taxon>
        <taxon>Adiantum</taxon>
    </lineage>
</organism>
<dbReference type="EMBL" id="JABFUD020000008">
    <property type="protein sequence ID" value="KAI5076315.1"/>
    <property type="molecule type" value="Genomic_DNA"/>
</dbReference>
<accession>A0A9D4ZKM8</accession>
<evidence type="ECO:0000313" key="3">
    <source>
        <dbReference type="EMBL" id="KAI5076315.1"/>
    </source>
</evidence>
<name>A0A9D4ZKM8_ADICA</name>
<evidence type="ECO:0000256" key="1">
    <source>
        <dbReference type="SAM" id="Coils"/>
    </source>
</evidence>
<protein>
    <submittedName>
        <fullName evidence="3">Uncharacterized protein</fullName>
    </submittedName>
</protein>
<proteinExistence type="predicted"/>
<feature type="compositionally biased region" description="Low complexity" evidence="2">
    <location>
        <begin position="411"/>
        <end position="428"/>
    </location>
</feature>